<evidence type="ECO:0000256" key="4">
    <source>
        <dbReference type="ARBA" id="ARBA00022702"/>
    </source>
</evidence>
<keyword evidence="8" id="KW-1185">Reference proteome</keyword>
<dbReference type="SMART" id="SM00039">
    <property type="entry name" value="CRF"/>
    <property type="match status" value="1"/>
</dbReference>
<dbReference type="Gene3D" id="6.10.250.1920">
    <property type="match status" value="1"/>
</dbReference>
<evidence type="ECO:0000259" key="6">
    <source>
        <dbReference type="SMART" id="SM00039"/>
    </source>
</evidence>
<sequence>MKALPLIWNLLVLHPASASSVDRSWDNHMILNPSPSSQVAVYSLQDALLRLYQRFKPMLNHRSLPDTREGMTPSFQKLGPSLWERSRRTGKAPLSLDLTFHLLREALEMARADQKEEQAGTNRRILDLVGK</sequence>
<comment type="subcellular location">
    <subcellularLocation>
        <location evidence="1">Secreted</location>
    </subcellularLocation>
</comment>
<protein>
    <recommendedName>
        <fullName evidence="6">Corticotropin-releasing factor domain-containing protein</fullName>
    </recommendedName>
</protein>
<reference evidence="7" key="1">
    <citation type="submission" date="2025-08" db="UniProtKB">
        <authorList>
            <consortium name="Ensembl"/>
        </authorList>
    </citation>
    <scope>IDENTIFICATION</scope>
</reference>
<evidence type="ECO:0000313" key="7">
    <source>
        <dbReference type="Ensembl" id="ENSEBUP00000015077.1"/>
    </source>
</evidence>
<name>A0A8C4WW45_EPTBU</name>
<evidence type="ECO:0000256" key="3">
    <source>
        <dbReference type="ARBA" id="ARBA00022525"/>
    </source>
</evidence>
<keyword evidence="5" id="KW-0732">Signal</keyword>
<feature type="signal peptide" evidence="5">
    <location>
        <begin position="1"/>
        <end position="18"/>
    </location>
</feature>
<reference evidence="7" key="2">
    <citation type="submission" date="2025-09" db="UniProtKB">
        <authorList>
            <consortium name="Ensembl"/>
        </authorList>
    </citation>
    <scope>IDENTIFICATION</scope>
</reference>
<organism evidence="7 8">
    <name type="scientific">Eptatretus burgeri</name>
    <name type="common">Inshore hagfish</name>
    <dbReference type="NCBI Taxonomy" id="7764"/>
    <lineage>
        <taxon>Eukaryota</taxon>
        <taxon>Metazoa</taxon>
        <taxon>Chordata</taxon>
        <taxon>Craniata</taxon>
        <taxon>Vertebrata</taxon>
        <taxon>Cyclostomata</taxon>
        <taxon>Myxini</taxon>
        <taxon>Myxiniformes</taxon>
        <taxon>Myxinidae</taxon>
        <taxon>Eptatretinae</taxon>
        <taxon>Eptatretus</taxon>
    </lineage>
</organism>
<comment type="similarity">
    <text evidence="2">Belongs to the sauvagine/corticotropin-releasing factor/urotensin I family.</text>
</comment>
<feature type="domain" description="Corticotropin-releasing factor" evidence="6">
    <location>
        <begin position="90"/>
        <end position="129"/>
    </location>
</feature>
<dbReference type="PANTHER" id="PTHR15035">
    <property type="entry name" value="CORTICOLIBERIN/UROCORTIN"/>
    <property type="match status" value="1"/>
</dbReference>
<dbReference type="Ensembl" id="ENSEBUT00000015653.1">
    <property type="protein sequence ID" value="ENSEBUP00000015077.1"/>
    <property type="gene ID" value="ENSEBUG00000009503.1"/>
</dbReference>
<evidence type="ECO:0000256" key="5">
    <source>
        <dbReference type="SAM" id="SignalP"/>
    </source>
</evidence>
<evidence type="ECO:0000313" key="8">
    <source>
        <dbReference type="Proteomes" id="UP000694388"/>
    </source>
</evidence>
<dbReference type="PANTHER" id="PTHR15035:SF11">
    <property type="entry name" value="UROCORTIN"/>
    <property type="match status" value="1"/>
</dbReference>
<evidence type="ECO:0000256" key="2">
    <source>
        <dbReference type="ARBA" id="ARBA00009287"/>
    </source>
</evidence>
<dbReference type="PRINTS" id="PR01612">
    <property type="entry name" value="CRFFAMILY"/>
</dbReference>
<accession>A0A8C4WW45</accession>
<evidence type="ECO:0000256" key="1">
    <source>
        <dbReference type="ARBA" id="ARBA00004613"/>
    </source>
</evidence>
<keyword evidence="4" id="KW-0372">Hormone</keyword>
<dbReference type="GO" id="GO:0005179">
    <property type="term" value="F:hormone activity"/>
    <property type="evidence" value="ECO:0007669"/>
    <property type="project" value="UniProtKB-KW"/>
</dbReference>
<feature type="chain" id="PRO_5034583953" description="Corticotropin-releasing factor domain-containing protein" evidence="5">
    <location>
        <begin position="19"/>
        <end position="131"/>
    </location>
</feature>
<keyword evidence="3" id="KW-0964">Secreted</keyword>
<dbReference type="InterPro" id="IPR000187">
    <property type="entry name" value="CRF"/>
</dbReference>
<dbReference type="InterPro" id="IPR003620">
    <property type="entry name" value="Urocortin_CRF"/>
</dbReference>
<dbReference type="Proteomes" id="UP000694388">
    <property type="component" value="Unplaced"/>
</dbReference>
<dbReference type="GO" id="GO:0005576">
    <property type="term" value="C:extracellular region"/>
    <property type="evidence" value="ECO:0007669"/>
    <property type="project" value="UniProtKB-SubCell"/>
</dbReference>
<proteinExistence type="inferred from homology"/>
<dbReference type="AlphaFoldDB" id="A0A8C4WW45"/>
<dbReference type="Pfam" id="PF00473">
    <property type="entry name" value="CRF"/>
    <property type="match status" value="1"/>
</dbReference>